<dbReference type="AlphaFoldDB" id="A0A7L9U0V7"/>
<keyword evidence="2" id="KW-1185">Reference proteome</keyword>
<accession>A0A7L9U0V7</accession>
<reference evidence="1 2" key="1">
    <citation type="submission" date="2020-10" db="EMBL/GenBank/DDBJ databases">
        <title>Genome sequencing of Massilia sp. LPB0304.</title>
        <authorList>
            <person name="Kim J."/>
        </authorList>
    </citation>
    <scope>NUCLEOTIDE SEQUENCE [LARGE SCALE GENOMIC DNA]</scope>
    <source>
        <strain evidence="1 2">LPB0304</strain>
    </source>
</reference>
<proteinExistence type="predicted"/>
<dbReference type="KEGG" id="mlir:LPB04_16420"/>
<evidence type="ECO:0000313" key="1">
    <source>
        <dbReference type="EMBL" id="QOL48537.1"/>
    </source>
</evidence>
<name>A0A7L9U0V7_9BURK</name>
<organism evidence="1 2">
    <name type="scientific">Massilia litorea</name>
    <dbReference type="NCBI Taxonomy" id="2769491"/>
    <lineage>
        <taxon>Bacteria</taxon>
        <taxon>Pseudomonadati</taxon>
        <taxon>Pseudomonadota</taxon>
        <taxon>Betaproteobacteria</taxon>
        <taxon>Burkholderiales</taxon>
        <taxon>Oxalobacteraceae</taxon>
        <taxon>Telluria group</taxon>
        <taxon>Massilia</taxon>
    </lineage>
</organism>
<protein>
    <submittedName>
        <fullName evidence="1">Uncharacterized protein</fullName>
    </submittedName>
</protein>
<dbReference type="RefSeq" id="WP_193685580.1">
    <property type="nucleotide sequence ID" value="NZ_CP062941.1"/>
</dbReference>
<gene>
    <name evidence="1" type="ORF">LPB04_16420</name>
</gene>
<sequence>MIPYEKNRMPIARQFNERALEIWRAFHTAPTLMPAHYPDGHFVEKMRLLMLGINPAYNAAKLQARIMALGFDLTVDDVYGWHPETGAPHAARLLETEQDAFNNHQVFFGPQRCFAEAVGCLDSYSHLDLLHGRHTNMNEYLQSLNEPGTPRLFRQAQIDLTGETIRRIRPQVVVVANATASRLALEYMGLQPADDSGTRFTLAGLPETRFFLAGMLSGQRAMDTFSRIRLETDVKHYLATLT</sequence>
<evidence type="ECO:0000313" key="2">
    <source>
        <dbReference type="Proteomes" id="UP000593875"/>
    </source>
</evidence>
<dbReference type="Proteomes" id="UP000593875">
    <property type="component" value="Chromosome"/>
</dbReference>
<dbReference type="EMBL" id="CP062941">
    <property type="protein sequence ID" value="QOL48537.1"/>
    <property type="molecule type" value="Genomic_DNA"/>
</dbReference>